<keyword evidence="1" id="KW-0812">Transmembrane</keyword>
<feature type="transmembrane region" description="Helical" evidence="1">
    <location>
        <begin position="256"/>
        <end position="278"/>
    </location>
</feature>
<accession>A0A1H5MLC3</accession>
<dbReference type="PANTHER" id="PTHR37305:SF1">
    <property type="entry name" value="MEMBRANE PROTEIN"/>
    <property type="match status" value="1"/>
</dbReference>
<protein>
    <submittedName>
        <fullName evidence="2">ABC-2 type transport system permease protein</fullName>
    </submittedName>
</protein>
<dbReference type="STRING" id="648782.SAMN04488554_3479"/>
<feature type="transmembrane region" description="Helical" evidence="1">
    <location>
        <begin position="208"/>
        <end position="225"/>
    </location>
</feature>
<feature type="transmembrane region" description="Helical" evidence="1">
    <location>
        <begin position="180"/>
        <end position="201"/>
    </location>
</feature>
<name>A0A1H5MLC3_9MICO</name>
<dbReference type="EMBL" id="FNTX01000002">
    <property type="protein sequence ID" value="SEE90192.1"/>
    <property type="molecule type" value="Genomic_DNA"/>
</dbReference>
<gene>
    <name evidence="2" type="ORF">SAMN04488554_3479</name>
</gene>
<dbReference type="Pfam" id="PF12730">
    <property type="entry name" value="ABC2_membrane_4"/>
    <property type="match status" value="1"/>
</dbReference>
<keyword evidence="1" id="KW-0472">Membrane</keyword>
<feature type="transmembrane region" description="Helical" evidence="1">
    <location>
        <begin position="133"/>
        <end position="160"/>
    </location>
</feature>
<feature type="transmembrane region" description="Helical" evidence="1">
    <location>
        <begin position="69"/>
        <end position="93"/>
    </location>
</feature>
<dbReference type="PANTHER" id="PTHR37305">
    <property type="entry name" value="INTEGRAL MEMBRANE PROTEIN-RELATED"/>
    <property type="match status" value="1"/>
</dbReference>
<dbReference type="OrthoDB" id="3217553at2"/>
<dbReference type="AlphaFoldDB" id="A0A1H5MLC3"/>
<organism evidence="2 3">
    <name type="scientific">Ruania alba</name>
    <dbReference type="NCBI Taxonomy" id="648782"/>
    <lineage>
        <taxon>Bacteria</taxon>
        <taxon>Bacillati</taxon>
        <taxon>Actinomycetota</taxon>
        <taxon>Actinomycetes</taxon>
        <taxon>Micrococcales</taxon>
        <taxon>Ruaniaceae</taxon>
        <taxon>Ruania</taxon>
    </lineage>
</organism>
<dbReference type="Proteomes" id="UP000199220">
    <property type="component" value="Unassembled WGS sequence"/>
</dbReference>
<reference evidence="3" key="1">
    <citation type="submission" date="2016-10" db="EMBL/GenBank/DDBJ databases">
        <authorList>
            <person name="Varghese N."/>
            <person name="Submissions S."/>
        </authorList>
    </citation>
    <scope>NUCLEOTIDE SEQUENCE [LARGE SCALE GENOMIC DNA]</scope>
    <source>
        <strain evidence="3">DSM 21368</strain>
    </source>
</reference>
<dbReference type="RefSeq" id="WP_089774262.1">
    <property type="nucleotide sequence ID" value="NZ_FNTX01000002.1"/>
</dbReference>
<proteinExistence type="predicted"/>
<sequence>MSPAETITPPTAPATAGGLRRLLGSELRLVFGRRRNLVLLLGLAAVPILLGVVIFITQDTVVGSQGPGFIGRVAGNGLFLVVAALFTCLPFLLPLSIGIVSGDTIAGEAATGTLRSLVTVPVPRTRLLLVKAVVALCFAAVAVLAIALVGLITGAVLFGITDLVLLSGDTIAAGAGLLRVLGVAAYVAMSMSGLVMVGVLLSTLTETPVAAMAGTVTVAVVSAVLDSLPQLAAIHPGLLTHHWIDFAEFLRLEVDLAALAPGLVVQAVWVLLAGSIAWSRFTTADISS</sequence>
<evidence type="ECO:0000313" key="3">
    <source>
        <dbReference type="Proteomes" id="UP000199220"/>
    </source>
</evidence>
<keyword evidence="1" id="KW-1133">Transmembrane helix</keyword>
<evidence type="ECO:0000313" key="2">
    <source>
        <dbReference type="EMBL" id="SEE90192.1"/>
    </source>
</evidence>
<keyword evidence="3" id="KW-1185">Reference proteome</keyword>
<feature type="transmembrane region" description="Helical" evidence="1">
    <location>
        <begin position="37"/>
        <end position="57"/>
    </location>
</feature>
<evidence type="ECO:0000256" key="1">
    <source>
        <dbReference type="SAM" id="Phobius"/>
    </source>
</evidence>